<dbReference type="InterPro" id="IPR003959">
    <property type="entry name" value="ATPase_AAA_core"/>
</dbReference>
<dbReference type="PANTHER" id="PTHR23077:SF117">
    <property type="entry name" value="AAA+ ATPASE DOMAIN-CONTAINING PROTEIN"/>
    <property type="match status" value="1"/>
</dbReference>
<evidence type="ECO:0000313" key="2">
    <source>
        <dbReference type="EMBL" id="KAK2196280.1"/>
    </source>
</evidence>
<evidence type="ECO:0000259" key="1">
    <source>
        <dbReference type="SMART" id="SM00382"/>
    </source>
</evidence>
<dbReference type="GO" id="GO:0016887">
    <property type="term" value="F:ATP hydrolysis activity"/>
    <property type="evidence" value="ECO:0007669"/>
    <property type="project" value="InterPro"/>
</dbReference>
<protein>
    <submittedName>
        <fullName evidence="2">Bifunctional AAA+ ATPase domain/P-loop containing nucleoside triphosphate hydrolase/ATPase</fullName>
    </submittedName>
</protein>
<dbReference type="SUPFAM" id="SSF52540">
    <property type="entry name" value="P-loop containing nucleoside triphosphate hydrolases"/>
    <property type="match status" value="2"/>
</dbReference>
<sequence>MHVSDLRLHSKFCKWQWILKPIDDCDLINELISQQLTKDDIINTIEPYSWHIEPCDEAKSDLDISTFSGTDVPNKCSILPCNAIATDLLAALFGCMQAWTDRLESANHSYIECFTAISKYIRDAIYLNLFGCMTAYNGHYGPDYRGIYGFEISSFDSQELYSSCLEFCKGAFWLGNDTRTGDNGYGINVIDLSDYILDSSGLLLWYDNSGNARCCCCNICQFVKLSLDQNDNIGLIEVINEHPFKVLEFLQHNRKWKTLEYQLIAITLEAYFMLQSQKMAFQSFEAGTSGAVIRDLLENCGCFVILKDMHVACKNIFESLKNNDHLLNTASIILDLINEYTQIWEQMNLQVFLFNLSSVAIRSPKGIVSDSKFQSSFEFNQMTIVDFIPYLEYRFHVNTGSVMNLDVKRKWLHENVKGISESDLREILVLTQGYTFQDLLILTRAAKCEALRHFNYRDSTLDISNCEGINCFNRANMLECFKKAVAIRRPINLLANIPSTCHVISPNSDGSILFGELLPLVNNGLKTSVKKGLESMVFKVDQLNWIHEFLNEVDGNGVTLLLVGPSGSGKTSFACALAHEMQSVLIVANILDFIRPQVGYSEILIHDFVAGVRNQFSSCIPTFGSRREYTRCILLLKGLESLRDDDAHYIQRIVSTLCAEIDIIISQALWNNHKSILLICTATSASRLPSKLISHKRFDCEFTLDGKIGSIGELKQCLELYLNCRCLCMDKLDEVCNLINGSVETYSQVALLCKNAALKSATRTSEKIGITIDDLISSL</sequence>
<keyword evidence="3" id="KW-1185">Reference proteome</keyword>
<keyword evidence="2" id="KW-0378">Hydrolase</keyword>
<accession>A0AAD9PK05</accession>
<dbReference type="InterPro" id="IPR003593">
    <property type="entry name" value="AAA+_ATPase"/>
</dbReference>
<proteinExistence type="predicted"/>
<evidence type="ECO:0000313" key="3">
    <source>
        <dbReference type="Proteomes" id="UP001214638"/>
    </source>
</evidence>
<dbReference type="InterPro" id="IPR027417">
    <property type="entry name" value="P-loop_NTPase"/>
</dbReference>
<dbReference type="Gene3D" id="3.40.50.300">
    <property type="entry name" value="P-loop containing nucleotide triphosphate hydrolases"/>
    <property type="match status" value="1"/>
</dbReference>
<feature type="domain" description="AAA+ ATPase" evidence="1">
    <location>
        <begin position="556"/>
        <end position="709"/>
    </location>
</feature>
<dbReference type="InterPro" id="IPR050168">
    <property type="entry name" value="AAA_ATPase_domain"/>
</dbReference>
<dbReference type="GO" id="GO:0005524">
    <property type="term" value="F:ATP binding"/>
    <property type="evidence" value="ECO:0007669"/>
    <property type="project" value="InterPro"/>
</dbReference>
<name>A0AAD9PK05_9APIC</name>
<dbReference type="AlphaFoldDB" id="A0AAD9PK05"/>
<organism evidence="2 3">
    <name type="scientific">Babesia duncani</name>
    <dbReference type="NCBI Taxonomy" id="323732"/>
    <lineage>
        <taxon>Eukaryota</taxon>
        <taxon>Sar</taxon>
        <taxon>Alveolata</taxon>
        <taxon>Apicomplexa</taxon>
        <taxon>Aconoidasida</taxon>
        <taxon>Piroplasmida</taxon>
        <taxon>Babesiidae</taxon>
        <taxon>Babesia</taxon>
    </lineage>
</organism>
<gene>
    <name evidence="2" type="ORF">BdWA1_001522</name>
</gene>
<comment type="caution">
    <text evidence="2">The sequence shown here is derived from an EMBL/GenBank/DDBJ whole genome shotgun (WGS) entry which is preliminary data.</text>
</comment>
<dbReference type="PANTHER" id="PTHR23077">
    <property type="entry name" value="AAA-FAMILY ATPASE"/>
    <property type="match status" value="1"/>
</dbReference>
<dbReference type="EMBL" id="JALLKP010000002">
    <property type="protein sequence ID" value="KAK2196280.1"/>
    <property type="molecule type" value="Genomic_DNA"/>
</dbReference>
<dbReference type="RefSeq" id="XP_067803122.1">
    <property type="nucleotide sequence ID" value="XM_067946558.1"/>
</dbReference>
<dbReference type="Pfam" id="PF00004">
    <property type="entry name" value="AAA"/>
    <property type="match status" value="1"/>
</dbReference>
<dbReference type="Proteomes" id="UP001214638">
    <property type="component" value="Unassembled WGS sequence"/>
</dbReference>
<dbReference type="SMART" id="SM00382">
    <property type="entry name" value="AAA"/>
    <property type="match status" value="1"/>
</dbReference>
<reference evidence="2" key="1">
    <citation type="journal article" date="2023" name="Nat. Microbiol.">
        <title>Babesia duncani multi-omics identifies virulence factors and drug targets.</title>
        <authorList>
            <person name="Singh P."/>
            <person name="Lonardi S."/>
            <person name="Liang Q."/>
            <person name="Vydyam P."/>
            <person name="Khabirova E."/>
            <person name="Fang T."/>
            <person name="Gihaz S."/>
            <person name="Thekkiniath J."/>
            <person name="Munshi M."/>
            <person name="Abel S."/>
            <person name="Ciampossin L."/>
            <person name="Batugedara G."/>
            <person name="Gupta M."/>
            <person name="Lu X.M."/>
            <person name="Lenz T."/>
            <person name="Chakravarty S."/>
            <person name="Cornillot E."/>
            <person name="Hu Y."/>
            <person name="Ma W."/>
            <person name="Gonzalez L.M."/>
            <person name="Sanchez S."/>
            <person name="Estrada K."/>
            <person name="Sanchez-Flores A."/>
            <person name="Montero E."/>
            <person name="Harb O.S."/>
            <person name="Le Roch K.G."/>
            <person name="Mamoun C.B."/>
        </authorList>
    </citation>
    <scope>NUCLEOTIDE SEQUENCE</scope>
    <source>
        <strain evidence="2">WA1</strain>
    </source>
</reference>
<dbReference type="KEGG" id="bdw:94335820"/>
<dbReference type="GeneID" id="94335820"/>